<dbReference type="PROSITE" id="PS50879">
    <property type="entry name" value="RNASE_H_1"/>
    <property type="match status" value="1"/>
</dbReference>
<dbReference type="GO" id="GO:0003676">
    <property type="term" value="F:nucleic acid binding"/>
    <property type="evidence" value="ECO:0007669"/>
    <property type="project" value="InterPro"/>
</dbReference>
<dbReference type="Pfam" id="PF13456">
    <property type="entry name" value="RVT_3"/>
    <property type="match status" value="1"/>
</dbReference>
<gene>
    <name evidence="2" type="ORF">METZ01_LOCUS418310</name>
</gene>
<dbReference type="SUPFAM" id="SSF53098">
    <property type="entry name" value="Ribonuclease H-like"/>
    <property type="match status" value="1"/>
</dbReference>
<dbReference type="CDD" id="cd09279">
    <property type="entry name" value="RNase_HI_like"/>
    <property type="match status" value="1"/>
</dbReference>
<dbReference type="InterPro" id="IPR036397">
    <property type="entry name" value="RNaseH_sf"/>
</dbReference>
<dbReference type="InterPro" id="IPR012337">
    <property type="entry name" value="RNaseH-like_sf"/>
</dbReference>
<protein>
    <recommendedName>
        <fullName evidence="1">RNase H type-1 domain-containing protein</fullName>
    </recommendedName>
</protein>
<evidence type="ECO:0000313" key="2">
    <source>
        <dbReference type="EMBL" id="SVD65456.1"/>
    </source>
</evidence>
<accession>A0A382X2M6</accession>
<dbReference type="EMBL" id="UINC01164544">
    <property type="protein sequence ID" value="SVD65456.1"/>
    <property type="molecule type" value="Genomic_DNA"/>
</dbReference>
<organism evidence="2">
    <name type="scientific">marine metagenome</name>
    <dbReference type="NCBI Taxonomy" id="408172"/>
    <lineage>
        <taxon>unclassified sequences</taxon>
        <taxon>metagenomes</taxon>
        <taxon>ecological metagenomes</taxon>
    </lineage>
</organism>
<dbReference type="Gene3D" id="3.30.420.10">
    <property type="entry name" value="Ribonuclease H-like superfamily/Ribonuclease H"/>
    <property type="match status" value="1"/>
</dbReference>
<proteinExistence type="predicted"/>
<sequence length="134" mass="15031">MPDSIKKVIITFDGGAKPNPGKGYGSYNIRIDGNDKPIHGESEELYGDNLTSNQSEYIAVTRGCEKIKELFGNNCNVHIVGDSELVLKQISGEYRVRNEKLIPLNQKLMDCLSGFQSYSVQHRPREQSVEEFGH</sequence>
<dbReference type="AlphaFoldDB" id="A0A382X2M6"/>
<feature type="domain" description="RNase H type-1" evidence="1">
    <location>
        <begin position="4"/>
        <end position="134"/>
    </location>
</feature>
<dbReference type="GO" id="GO:0004523">
    <property type="term" value="F:RNA-DNA hybrid ribonuclease activity"/>
    <property type="evidence" value="ECO:0007669"/>
    <property type="project" value="InterPro"/>
</dbReference>
<reference evidence="2" key="1">
    <citation type="submission" date="2018-05" db="EMBL/GenBank/DDBJ databases">
        <authorList>
            <person name="Lanie J.A."/>
            <person name="Ng W.-L."/>
            <person name="Kazmierczak K.M."/>
            <person name="Andrzejewski T.M."/>
            <person name="Davidsen T.M."/>
            <person name="Wayne K.J."/>
            <person name="Tettelin H."/>
            <person name="Glass J.I."/>
            <person name="Rusch D."/>
            <person name="Podicherti R."/>
            <person name="Tsui H.-C.T."/>
            <person name="Winkler M.E."/>
        </authorList>
    </citation>
    <scope>NUCLEOTIDE SEQUENCE</scope>
</reference>
<name>A0A382X2M6_9ZZZZ</name>
<evidence type="ECO:0000259" key="1">
    <source>
        <dbReference type="PROSITE" id="PS50879"/>
    </source>
</evidence>
<dbReference type="InterPro" id="IPR002156">
    <property type="entry name" value="RNaseH_domain"/>
</dbReference>